<dbReference type="AlphaFoldDB" id="A0A1Q9EAL1"/>
<dbReference type="SUPFAM" id="SSF81995">
    <property type="entry name" value="beta-sandwich domain of Sec23/24"/>
    <property type="match status" value="1"/>
</dbReference>
<proteinExistence type="predicted"/>
<dbReference type="Pfam" id="PF00497">
    <property type="entry name" value="SBP_bac_3"/>
    <property type="match status" value="1"/>
</dbReference>
<evidence type="ECO:0000259" key="4">
    <source>
        <dbReference type="SMART" id="SM01205"/>
    </source>
</evidence>
<dbReference type="Proteomes" id="UP000186817">
    <property type="component" value="Unassembled WGS sequence"/>
</dbReference>
<organism evidence="5 6">
    <name type="scientific">Symbiodinium microadriaticum</name>
    <name type="common">Dinoflagellate</name>
    <name type="synonym">Zooxanthella microadriatica</name>
    <dbReference type="NCBI Taxonomy" id="2951"/>
    <lineage>
        <taxon>Eukaryota</taxon>
        <taxon>Sar</taxon>
        <taxon>Alveolata</taxon>
        <taxon>Dinophyceae</taxon>
        <taxon>Suessiales</taxon>
        <taxon>Symbiodiniaceae</taxon>
        <taxon>Symbiodinium</taxon>
    </lineage>
</organism>
<comment type="caution">
    <text evidence="5">The sequence shown here is derived from an EMBL/GenBank/DDBJ whole genome shotgun (WGS) entry which is preliminary data.</text>
</comment>
<dbReference type="InterPro" id="IPR001638">
    <property type="entry name" value="Solute-binding_3/MltF_N"/>
</dbReference>
<sequence length="729" mass="78910">MYSARQLFQLVGASASECDTIPGRQCMASCFFLLRQFEDVLVAPERPPGDHSLPAQSQSQSGQKPPGEPERPQAYVSPHPKPQMTQPPSRPRLPERVEAPPGNLHGGPLPQSAAPAWRDPLPAQRPASHAQWSRPQQPFPRASVVPSAPTAPAAPLSSAPVSASVRPAAPAAVSAPLVRVALFDGQESYSYSSERSGSVDSYSSYSSVGDVAGRPKTSALLAPGVSPFASAVAPVASAAPAQPAPKASAELEEEYSEVWCALQLLDAFATGDSESSIKVCTAGDYPPLTHFSKKGGFEGLAPEVLQHFAASHNYTIDFVLTPWADLAAFLKTKCLLAAGGITWTRDRAEEFLVSAPLEADRKVPLFASRNAHHFNRFKDINQEGISIIENHGGTNERYAHKLFEKGFLTKPSLNIIPTNQEAYACLRECRAHPLVMFTDGIEAEFHAGQSGSSLSDKGVHMALPDMPAFDSHKVYLARNNSAGSAILRELNQFLLEIKRDGRYELWKRKAFSSKFSSPPVIGIFLFLADGPSQGSWSSVTARRCGDAAAVNQRTGTGKQRLTVARTLCSLDIRSALGAVRAAAAEAAAAGLGDPAKQALWESFLRRYQNPNVALQVLSSQLLRTQRDWRAYWLIWGELGNLRFCPELICFLVTAASEVCVVATECGSWSAHEGSFVEEVVKPIYRVMMAETFEVSGVAPKFKFGKAPAPARACNYDDWNERLGRDTPKL</sequence>
<dbReference type="Gene3D" id="3.40.190.10">
    <property type="entry name" value="Periplasmic binding protein-like II"/>
    <property type="match status" value="2"/>
</dbReference>
<protein>
    <submittedName>
        <fullName evidence="5">Tetratricopeptide repeat protein 26</fullName>
    </submittedName>
</protein>
<evidence type="ECO:0000313" key="6">
    <source>
        <dbReference type="Proteomes" id="UP000186817"/>
    </source>
</evidence>
<evidence type="ECO:0000313" key="5">
    <source>
        <dbReference type="EMBL" id="OLQ04442.1"/>
    </source>
</evidence>
<evidence type="ECO:0000256" key="1">
    <source>
        <dbReference type="ARBA" id="ARBA00022729"/>
    </source>
</evidence>
<accession>A0A1Q9EAL1</accession>
<dbReference type="PANTHER" id="PTHR35936:SF19">
    <property type="entry name" value="AMINO-ACID-BINDING PROTEIN YXEM-RELATED"/>
    <property type="match status" value="1"/>
</dbReference>
<dbReference type="SUPFAM" id="SSF53850">
    <property type="entry name" value="Periplasmic binding protein-like II"/>
    <property type="match status" value="1"/>
</dbReference>
<dbReference type="Pfam" id="PF14288">
    <property type="entry name" value="FKS1_dom1"/>
    <property type="match status" value="1"/>
</dbReference>
<dbReference type="InterPro" id="IPR026899">
    <property type="entry name" value="FKS1-like_dom1"/>
</dbReference>
<dbReference type="SMART" id="SM01205">
    <property type="entry name" value="FKS1_dom1"/>
    <property type="match status" value="1"/>
</dbReference>
<name>A0A1Q9EAL1_SYMMI</name>
<dbReference type="OrthoDB" id="406464at2759"/>
<reference evidence="5 6" key="1">
    <citation type="submission" date="2016-02" db="EMBL/GenBank/DDBJ databases">
        <title>Genome analysis of coral dinoflagellate symbionts highlights evolutionary adaptations to a symbiotic lifestyle.</title>
        <authorList>
            <person name="Aranda M."/>
            <person name="Li Y."/>
            <person name="Liew Y.J."/>
            <person name="Baumgarten S."/>
            <person name="Simakov O."/>
            <person name="Wilson M."/>
            <person name="Piel J."/>
            <person name="Ashoor H."/>
            <person name="Bougouffa S."/>
            <person name="Bajic V.B."/>
            <person name="Ryu T."/>
            <person name="Ravasi T."/>
            <person name="Bayer T."/>
            <person name="Micklem G."/>
            <person name="Kim H."/>
            <person name="Bhak J."/>
            <person name="Lajeunesse T.C."/>
            <person name="Voolstra C.R."/>
        </authorList>
    </citation>
    <scope>NUCLEOTIDE SEQUENCE [LARGE SCALE GENOMIC DNA]</scope>
    <source>
        <strain evidence="5 6">CCMP2467</strain>
    </source>
</reference>
<feature type="region of interest" description="Disordered" evidence="2">
    <location>
        <begin position="44"/>
        <end position="158"/>
    </location>
</feature>
<evidence type="ECO:0000256" key="2">
    <source>
        <dbReference type="SAM" id="MobiDB-lite"/>
    </source>
</evidence>
<keyword evidence="6" id="KW-1185">Reference proteome</keyword>
<feature type="domain" description="Solute-binding protein family 3/N-terminal" evidence="3">
    <location>
        <begin position="276"/>
        <end position="514"/>
    </location>
</feature>
<dbReference type="SMART" id="SM00062">
    <property type="entry name" value="PBPb"/>
    <property type="match status" value="1"/>
</dbReference>
<feature type="domain" description="1,3-beta-glucan synthase component FKS1-like" evidence="4">
    <location>
        <begin position="625"/>
        <end position="727"/>
    </location>
</feature>
<keyword evidence="1" id="KW-0732">Signal</keyword>
<dbReference type="EMBL" id="LSRX01000210">
    <property type="protein sequence ID" value="OLQ04442.1"/>
    <property type="molecule type" value="Genomic_DNA"/>
</dbReference>
<gene>
    <name evidence="5" type="primary">ttc26</name>
    <name evidence="5" type="ORF">AK812_SmicGene12476</name>
</gene>
<evidence type="ECO:0000259" key="3">
    <source>
        <dbReference type="SMART" id="SM00062"/>
    </source>
</evidence>
<feature type="compositionally biased region" description="Low complexity" evidence="2">
    <location>
        <begin position="140"/>
        <end position="158"/>
    </location>
</feature>
<dbReference type="PANTHER" id="PTHR35936">
    <property type="entry name" value="MEMBRANE-BOUND LYTIC MUREIN TRANSGLYCOSYLASE F"/>
    <property type="match status" value="1"/>
</dbReference>